<dbReference type="SUPFAM" id="SSF57716">
    <property type="entry name" value="Glucocorticoid receptor-like (DNA-binding domain)"/>
    <property type="match status" value="1"/>
</dbReference>
<evidence type="ECO:0000313" key="8">
    <source>
        <dbReference type="Ensembl" id="ENSPLAP00000009732.1"/>
    </source>
</evidence>
<evidence type="ECO:0000256" key="3">
    <source>
        <dbReference type="ARBA" id="ARBA00022771"/>
    </source>
</evidence>
<keyword evidence="5 6" id="KW-0238">DNA-binding</keyword>
<evidence type="ECO:0000256" key="6">
    <source>
        <dbReference type="PROSITE-ProRule" id="PRU00309"/>
    </source>
</evidence>
<proteinExistence type="predicted"/>
<dbReference type="InterPro" id="IPR027806">
    <property type="entry name" value="HARBI1_dom"/>
</dbReference>
<reference evidence="8" key="2">
    <citation type="submission" date="2025-09" db="UniProtKB">
        <authorList>
            <consortium name="Ensembl"/>
        </authorList>
    </citation>
    <scope>IDENTIFICATION</scope>
</reference>
<evidence type="ECO:0000313" key="9">
    <source>
        <dbReference type="Proteomes" id="UP000261500"/>
    </source>
</evidence>
<evidence type="ECO:0000256" key="1">
    <source>
        <dbReference type="ARBA" id="ARBA00001968"/>
    </source>
</evidence>
<keyword evidence="2" id="KW-0479">Metal-binding</keyword>
<evidence type="ECO:0000259" key="7">
    <source>
        <dbReference type="PROSITE" id="PS50950"/>
    </source>
</evidence>
<dbReference type="Pfam" id="PF13359">
    <property type="entry name" value="DDE_Tnp_4"/>
    <property type="match status" value="1"/>
</dbReference>
<reference evidence="8" key="1">
    <citation type="submission" date="2025-08" db="UniProtKB">
        <authorList>
            <consortium name="Ensembl"/>
        </authorList>
    </citation>
    <scope>IDENTIFICATION</scope>
</reference>
<dbReference type="GO" id="GO:0003677">
    <property type="term" value="F:DNA binding"/>
    <property type="evidence" value="ECO:0007669"/>
    <property type="project" value="UniProtKB-UniRule"/>
</dbReference>
<protein>
    <recommendedName>
        <fullName evidence="7">THAP-type domain-containing protein</fullName>
    </recommendedName>
</protein>
<evidence type="ECO:0000256" key="2">
    <source>
        <dbReference type="ARBA" id="ARBA00022723"/>
    </source>
</evidence>
<dbReference type="Ensembl" id="ENSPLAT00000000711.1">
    <property type="protein sequence ID" value="ENSPLAP00000009732.1"/>
    <property type="gene ID" value="ENSPLAG00000012532.1"/>
</dbReference>
<dbReference type="InterPro" id="IPR006612">
    <property type="entry name" value="THAP_Znf"/>
</dbReference>
<dbReference type="GO" id="GO:0008270">
    <property type="term" value="F:zinc ion binding"/>
    <property type="evidence" value="ECO:0007669"/>
    <property type="project" value="UniProtKB-KW"/>
</dbReference>
<comment type="cofactor">
    <cofactor evidence="1">
        <name>a divalent metal cation</name>
        <dbReference type="ChEBI" id="CHEBI:60240"/>
    </cofactor>
</comment>
<evidence type="ECO:0000256" key="5">
    <source>
        <dbReference type="ARBA" id="ARBA00023125"/>
    </source>
</evidence>
<dbReference type="Proteomes" id="UP000261500">
    <property type="component" value="Unplaced"/>
</dbReference>
<dbReference type="SMART" id="SM00980">
    <property type="entry name" value="THAP"/>
    <property type="match status" value="1"/>
</dbReference>
<feature type="domain" description="THAP-type" evidence="7">
    <location>
        <begin position="1"/>
        <end position="86"/>
    </location>
</feature>
<dbReference type="AlphaFoldDB" id="A0A3B3UAU8"/>
<keyword evidence="3 6" id="KW-0863">Zinc-finger</keyword>
<sequence>MPGHRCCIHGCSSRSHGKNEEKLNDGLRFFCFPRRNRTAWVTAVGRNDVTFDCILPSKRVCSLHFHSGKPAYEMLTTHPDWKPSLLLGQKEVRQEKEQQETPHTAEVLQKCQEEKEKREETGLSLPVEENSEENMLDQCALKQITSLKTELTELNLTELFLRGDKKVKYYTRLQSHSTSQVLLRRIKPFLPQVATKLTHFQMVLLTLKLNFPVDRIRSHFLHLQRLEGGGIGVGITESCGLLDKLQPRDVLLRFNMNTDMVCAEVKRSSPDGHRELDQKTAEETRRLTHIRSHVRRIIGSVCNKYKILSPSFPIKMIEPCEGEMETLLDKVVAVCCALINLCLSLQKGN</sequence>
<dbReference type="PROSITE" id="PS50950">
    <property type="entry name" value="ZF_THAP"/>
    <property type="match status" value="1"/>
</dbReference>
<dbReference type="PANTHER" id="PTHR23080">
    <property type="entry name" value="THAP DOMAIN PROTEIN"/>
    <property type="match status" value="1"/>
</dbReference>
<keyword evidence="9" id="KW-1185">Reference proteome</keyword>
<dbReference type="GeneTree" id="ENSGT00940000164249"/>
<name>A0A3B3UAU8_9TELE</name>
<accession>A0A3B3UAU8</accession>
<dbReference type="Pfam" id="PF05485">
    <property type="entry name" value="THAP"/>
    <property type="match status" value="1"/>
</dbReference>
<keyword evidence="4" id="KW-0862">Zinc</keyword>
<organism evidence="8 9">
    <name type="scientific">Poecilia latipinna</name>
    <name type="common">sailfin molly</name>
    <dbReference type="NCBI Taxonomy" id="48699"/>
    <lineage>
        <taxon>Eukaryota</taxon>
        <taxon>Metazoa</taxon>
        <taxon>Chordata</taxon>
        <taxon>Craniata</taxon>
        <taxon>Vertebrata</taxon>
        <taxon>Euteleostomi</taxon>
        <taxon>Actinopterygii</taxon>
        <taxon>Neopterygii</taxon>
        <taxon>Teleostei</taxon>
        <taxon>Neoteleostei</taxon>
        <taxon>Acanthomorphata</taxon>
        <taxon>Ovalentaria</taxon>
        <taxon>Atherinomorphae</taxon>
        <taxon>Cyprinodontiformes</taxon>
        <taxon>Poeciliidae</taxon>
        <taxon>Poeciliinae</taxon>
        <taxon>Poecilia</taxon>
    </lineage>
</organism>
<evidence type="ECO:0000256" key="4">
    <source>
        <dbReference type="ARBA" id="ARBA00022833"/>
    </source>
</evidence>